<accession>A0A2N7X7V7</accession>
<dbReference type="CDD" id="cd03257">
    <property type="entry name" value="ABC_NikE_OppD_transporters"/>
    <property type="match status" value="1"/>
</dbReference>
<dbReference type="PROSITE" id="PS50893">
    <property type="entry name" value="ABC_TRANSPORTER_2"/>
    <property type="match status" value="1"/>
</dbReference>
<dbReference type="InterPro" id="IPR013563">
    <property type="entry name" value="Oligopep_ABC_C"/>
</dbReference>
<dbReference type="InterPro" id="IPR050388">
    <property type="entry name" value="ABC_Ni/Peptide_Import"/>
</dbReference>
<dbReference type="InterPro" id="IPR027417">
    <property type="entry name" value="P-loop_NTPase"/>
</dbReference>
<keyword evidence="5" id="KW-0997">Cell inner membrane</keyword>
<dbReference type="GO" id="GO:0015833">
    <property type="term" value="P:peptide transport"/>
    <property type="evidence" value="ECO:0007669"/>
    <property type="project" value="InterPro"/>
</dbReference>
<dbReference type="GO" id="GO:0005524">
    <property type="term" value="F:ATP binding"/>
    <property type="evidence" value="ECO:0007669"/>
    <property type="project" value="UniProtKB-KW"/>
</dbReference>
<dbReference type="AlphaFoldDB" id="A0A2N7X7V7"/>
<evidence type="ECO:0000256" key="5">
    <source>
        <dbReference type="ARBA" id="ARBA00022519"/>
    </source>
</evidence>
<evidence type="ECO:0000256" key="8">
    <source>
        <dbReference type="ARBA" id="ARBA00023136"/>
    </source>
</evidence>
<evidence type="ECO:0000256" key="2">
    <source>
        <dbReference type="ARBA" id="ARBA00005417"/>
    </source>
</evidence>
<comment type="similarity">
    <text evidence="2">Belongs to the ABC transporter superfamily.</text>
</comment>
<dbReference type="GO" id="GO:0055085">
    <property type="term" value="P:transmembrane transport"/>
    <property type="evidence" value="ECO:0007669"/>
    <property type="project" value="UniProtKB-ARBA"/>
</dbReference>
<evidence type="ECO:0000256" key="7">
    <source>
        <dbReference type="ARBA" id="ARBA00022840"/>
    </source>
</evidence>
<keyword evidence="4" id="KW-1003">Cell membrane</keyword>
<dbReference type="SUPFAM" id="SSF52540">
    <property type="entry name" value="P-loop containing nucleoside triphosphate hydrolases"/>
    <property type="match status" value="1"/>
</dbReference>
<dbReference type="NCBIfam" id="TIGR01727">
    <property type="entry name" value="oligo_HPY"/>
    <property type="match status" value="1"/>
</dbReference>
<evidence type="ECO:0000313" key="11">
    <source>
        <dbReference type="Proteomes" id="UP000235777"/>
    </source>
</evidence>
<dbReference type="InterPro" id="IPR003439">
    <property type="entry name" value="ABC_transporter-like_ATP-bd"/>
</dbReference>
<keyword evidence="7 10" id="KW-0067">ATP-binding</keyword>
<feature type="domain" description="ABC transporter" evidence="9">
    <location>
        <begin position="5"/>
        <end position="251"/>
    </location>
</feature>
<keyword evidence="8" id="KW-0472">Membrane</keyword>
<dbReference type="SMART" id="SM00382">
    <property type="entry name" value="AAA"/>
    <property type="match status" value="1"/>
</dbReference>
<evidence type="ECO:0000256" key="3">
    <source>
        <dbReference type="ARBA" id="ARBA00022448"/>
    </source>
</evidence>
<keyword evidence="3" id="KW-0813">Transport</keyword>
<evidence type="ECO:0000256" key="1">
    <source>
        <dbReference type="ARBA" id="ARBA00004417"/>
    </source>
</evidence>
<dbReference type="PANTHER" id="PTHR43297:SF2">
    <property type="entry name" value="DIPEPTIDE TRANSPORT ATP-BINDING PROTEIN DPPD"/>
    <property type="match status" value="1"/>
</dbReference>
<dbReference type="RefSeq" id="WP_018441221.1">
    <property type="nucleotide sequence ID" value="NZ_KB890176.1"/>
</dbReference>
<dbReference type="FunFam" id="3.40.50.300:FF:000016">
    <property type="entry name" value="Oligopeptide ABC transporter ATP-binding component"/>
    <property type="match status" value="1"/>
</dbReference>
<dbReference type="InterPro" id="IPR003593">
    <property type="entry name" value="AAA+_ATPase"/>
</dbReference>
<dbReference type="Gene3D" id="3.40.50.300">
    <property type="entry name" value="P-loop containing nucleotide triphosphate hydrolases"/>
    <property type="match status" value="1"/>
</dbReference>
<name>A0A2N7X7V7_9BURK</name>
<gene>
    <name evidence="10" type="primary">dppD</name>
    <name evidence="10" type="ORF">C0Z20_07100</name>
</gene>
<comment type="caution">
    <text evidence="10">The sequence shown here is derived from an EMBL/GenBank/DDBJ whole genome shotgun (WGS) entry which is preliminary data.</text>
</comment>
<dbReference type="Proteomes" id="UP000235777">
    <property type="component" value="Unassembled WGS sequence"/>
</dbReference>
<reference evidence="10 11" key="1">
    <citation type="submission" date="2018-01" db="EMBL/GenBank/DDBJ databases">
        <title>Whole genome analyses suggest that Burkholderia sensu lato contains two further novel genera in the rhizoxinica-symbiotica group Mycetohabitans gen. nov., and Trinickia gen. nov.: implications for the evolution of diazotrophy and nodulation in the Burkholderiaceae.</title>
        <authorList>
            <person name="Estrada-de los Santos P."/>
            <person name="Palmer M."/>
            <person name="Chavez-Ramirez B."/>
            <person name="Beukes C."/>
            <person name="Steenkamp E.T."/>
            <person name="Hirsch A.M."/>
            <person name="Manyaka P."/>
            <person name="Maluk M."/>
            <person name="Lafos M."/>
            <person name="Crook M."/>
            <person name="Gross E."/>
            <person name="Simon M.F."/>
            <person name="Bueno dos Reis Junior F."/>
            <person name="Poole P.S."/>
            <person name="Venter S.N."/>
            <person name="James E.K."/>
        </authorList>
    </citation>
    <scope>NUCLEOTIDE SEQUENCE [LARGE SCALE GENOMIC DNA]</scope>
    <source>
        <strain evidence="10 11">JPY 581</strain>
    </source>
</reference>
<keyword evidence="11" id="KW-1185">Reference proteome</keyword>
<proteinExistence type="inferred from homology"/>
<dbReference type="Pfam" id="PF08352">
    <property type="entry name" value="oligo_HPY"/>
    <property type="match status" value="1"/>
</dbReference>
<dbReference type="EMBL" id="PNYC01000003">
    <property type="protein sequence ID" value="PMS37714.1"/>
    <property type="molecule type" value="Genomic_DNA"/>
</dbReference>
<keyword evidence="6" id="KW-0547">Nucleotide-binding</keyword>
<dbReference type="PANTHER" id="PTHR43297">
    <property type="entry name" value="OLIGOPEPTIDE TRANSPORT ATP-BINDING PROTEIN APPD"/>
    <property type="match status" value="1"/>
</dbReference>
<dbReference type="STRING" id="863227.GCA_000373005_02660"/>
<protein>
    <submittedName>
        <fullName evidence="10">ABC transporter ATP-binding protein</fullName>
    </submittedName>
</protein>
<evidence type="ECO:0000259" key="9">
    <source>
        <dbReference type="PROSITE" id="PS50893"/>
    </source>
</evidence>
<evidence type="ECO:0000256" key="6">
    <source>
        <dbReference type="ARBA" id="ARBA00022741"/>
    </source>
</evidence>
<dbReference type="Pfam" id="PF00005">
    <property type="entry name" value="ABC_tran"/>
    <property type="match status" value="1"/>
</dbReference>
<dbReference type="GO" id="GO:0016887">
    <property type="term" value="F:ATP hydrolysis activity"/>
    <property type="evidence" value="ECO:0007669"/>
    <property type="project" value="InterPro"/>
</dbReference>
<comment type="subcellular location">
    <subcellularLocation>
        <location evidence="1">Cell inner membrane</location>
        <topology evidence="1">Peripheral membrane protein</topology>
    </subcellularLocation>
</comment>
<sequence>MNELLTIRNLAVNFGGAPAVDGVDLTIAPGEVVGVVGESGSGKSVTMMAVMGLIDAPGVVTADEVRFDGVDLLQAAPRERRKIVGKDIAMVFQDALTSLNPSYTVGYQIKEVLKLHEGLRGAALERRALELLDQVGIPDAKNRISAFPHQMSGGMNQRVMIAMAVACNPKLLIADEPTTALDVTIQAQIMDLLVQLQKERGMALVLISHDLAVVSQVAQRVAVMYAGEVIETNRVPDIFASPHHPYTEALLAAIPEHNLGAKRLAALPGMVPGREDRPSGCLFAPRCKYVVDDCWKGRPALAPLDPRNEGMRARCIKPLNLDGLQSGMMPQGTTTQTQGGAR</sequence>
<dbReference type="GO" id="GO:0005886">
    <property type="term" value="C:plasma membrane"/>
    <property type="evidence" value="ECO:0007669"/>
    <property type="project" value="UniProtKB-SubCell"/>
</dbReference>
<organism evidence="10 11">
    <name type="scientific">Trinickia symbiotica</name>
    <dbReference type="NCBI Taxonomy" id="863227"/>
    <lineage>
        <taxon>Bacteria</taxon>
        <taxon>Pseudomonadati</taxon>
        <taxon>Pseudomonadota</taxon>
        <taxon>Betaproteobacteria</taxon>
        <taxon>Burkholderiales</taxon>
        <taxon>Burkholderiaceae</taxon>
        <taxon>Trinickia</taxon>
    </lineage>
</organism>
<dbReference type="OrthoDB" id="9802772at2"/>
<evidence type="ECO:0000256" key="4">
    <source>
        <dbReference type="ARBA" id="ARBA00022475"/>
    </source>
</evidence>
<evidence type="ECO:0000313" key="10">
    <source>
        <dbReference type="EMBL" id="PMS37714.1"/>
    </source>
</evidence>